<dbReference type="Proteomes" id="UP001642409">
    <property type="component" value="Unassembled WGS sequence"/>
</dbReference>
<dbReference type="EMBL" id="CAXDID020000246">
    <property type="protein sequence ID" value="CAL6063572.1"/>
    <property type="molecule type" value="Genomic_DNA"/>
</dbReference>
<organism evidence="1">
    <name type="scientific">Hexamita inflata</name>
    <dbReference type="NCBI Taxonomy" id="28002"/>
    <lineage>
        <taxon>Eukaryota</taxon>
        <taxon>Metamonada</taxon>
        <taxon>Diplomonadida</taxon>
        <taxon>Hexamitidae</taxon>
        <taxon>Hexamitinae</taxon>
        <taxon>Hexamita</taxon>
    </lineage>
</organism>
<proteinExistence type="predicted"/>
<reference evidence="1" key="1">
    <citation type="submission" date="2023-06" db="EMBL/GenBank/DDBJ databases">
        <authorList>
            <person name="Kurt Z."/>
        </authorList>
    </citation>
    <scope>NUCLEOTIDE SEQUENCE</scope>
</reference>
<evidence type="ECO:0000313" key="2">
    <source>
        <dbReference type="EMBL" id="CAL6063572.1"/>
    </source>
</evidence>
<protein>
    <submittedName>
        <fullName evidence="2">Hypothetical_protein</fullName>
    </submittedName>
</protein>
<accession>A0AA86U4Z6</accession>
<dbReference type="EMBL" id="CATOUU010000666">
    <property type="protein sequence ID" value="CAI9939626.1"/>
    <property type="molecule type" value="Genomic_DNA"/>
</dbReference>
<evidence type="ECO:0000313" key="1">
    <source>
        <dbReference type="EMBL" id="CAI9939626.1"/>
    </source>
</evidence>
<evidence type="ECO:0000313" key="3">
    <source>
        <dbReference type="Proteomes" id="UP001642409"/>
    </source>
</evidence>
<keyword evidence="3" id="KW-1185">Reference proteome</keyword>
<gene>
    <name evidence="1" type="ORF">HINF_LOCUS27271</name>
    <name evidence="2" type="ORF">HINF_LOCUS50939</name>
</gene>
<comment type="caution">
    <text evidence="1">The sequence shown here is derived from an EMBL/GenBank/DDBJ whole genome shotgun (WGS) entry which is preliminary data.</text>
</comment>
<name>A0AA86U4Z6_9EUKA</name>
<dbReference type="AlphaFoldDB" id="A0AA86U4Z6"/>
<reference evidence="2 3" key="2">
    <citation type="submission" date="2024-07" db="EMBL/GenBank/DDBJ databases">
        <authorList>
            <person name="Akdeniz Z."/>
        </authorList>
    </citation>
    <scope>NUCLEOTIDE SEQUENCE [LARGE SCALE GENOMIC DNA]</scope>
</reference>
<sequence length="131" mass="15035">MISYSIEIKAVYCIQPYKVQFPSKTCMVQPNNSPNINQQNIVIVVLLMYYIQDKQCFVVNILCASDVVKQQKLSVLHPLVYQIILIKKTLFPALNFEALHVAADTLVPRFIYTCKVCNSTLLQNTQFQSLF</sequence>